<sequence>MTTVEDTGRRERKRLQMVAHLVAVAGRLFETQAYGSVTMEQIALEADVAKRTLYNHFPTKEALLAHWLEAELKRDLERLAPELQRRRGFVARVSAELDASADWCGRHPAHLAAYLRHRFLSLGEPPPPTPARADPDRGDIALLWRTLIAEAQAAGEVTDRFSTAQLASWFHHLYLGTLMRWLMQPKLVLREEFAQMVALFMEGAGERGGAALERSPGGAC</sequence>
<protein>
    <submittedName>
        <fullName evidence="6">TetR/AcrR family transcriptional regulator</fullName>
    </submittedName>
</protein>
<keyword evidence="2 4" id="KW-0238">DNA-binding</keyword>
<keyword evidence="1" id="KW-0805">Transcription regulation</keyword>
<dbReference type="InterPro" id="IPR009057">
    <property type="entry name" value="Homeodomain-like_sf"/>
</dbReference>
<dbReference type="PANTHER" id="PTHR30055">
    <property type="entry name" value="HTH-TYPE TRANSCRIPTIONAL REGULATOR RUTR"/>
    <property type="match status" value="1"/>
</dbReference>
<dbReference type="PROSITE" id="PS50977">
    <property type="entry name" value="HTH_TETR_2"/>
    <property type="match status" value="1"/>
</dbReference>
<comment type="caution">
    <text evidence="6">The sequence shown here is derived from an EMBL/GenBank/DDBJ whole genome shotgun (WGS) entry which is preliminary data.</text>
</comment>
<organism evidence="6 7">
    <name type="scientific">Trinickia dabaoshanensis</name>
    <dbReference type="NCBI Taxonomy" id="564714"/>
    <lineage>
        <taxon>Bacteria</taxon>
        <taxon>Pseudomonadati</taxon>
        <taxon>Pseudomonadota</taxon>
        <taxon>Betaproteobacteria</taxon>
        <taxon>Burkholderiales</taxon>
        <taxon>Burkholderiaceae</taxon>
        <taxon>Trinickia</taxon>
    </lineage>
</organism>
<dbReference type="GO" id="GO:0000976">
    <property type="term" value="F:transcription cis-regulatory region binding"/>
    <property type="evidence" value="ECO:0007669"/>
    <property type="project" value="TreeGrafter"/>
</dbReference>
<dbReference type="InterPro" id="IPR001647">
    <property type="entry name" value="HTH_TetR"/>
</dbReference>
<dbReference type="Pfam" id="PF00440">
    <property type="entry name" value="TetR_N"/>
    <property type="match status" value="1"/>
</dbReference>
<dbReference type="SUPFAM" id="SSF48498">
    <property type="entry name" value="Tetracyclin repressor-like, C-terminal domain"/>
    <property type="match status" value="1"/>
</dbReference>
<proteinExistence type="predicted"/>
<gene>
    <name evidence="6" type="ORF">C0Z18_10110</name>
</gene>
<feature type="domain" description="HTH tetR-type" evidence="5">
    <location>
        <begin position="15"/>
        <end position="75"/>
    </location>
</feature>
<dbReference type="PRINTS" id="PR00455">
    <property type="entry name" value="HTHTETR"/>
</dbReference>
<evidence type="ECO:0000256" key="2">
    <source>
        <dbReference type="ARBA" id="ARBA00023125"/>
    </source>
</evidence>
<evidence type="ECO:0000256" key="4">
    <source>
        <dbReference type="PROSITE-ProRule" id="PRU00335"/>
    </source>
</evidence>
<evidence type="ECO:0000259" key="5">
    <source>
        <dbReference type="PROSITE" id="PS50977"/>
    </source>
</evidence>
<reference evidence="6 7" key="1">
    <citation type="submission" date="2018-01" db="EMBL/GenBank/DDBJ databases">
        <title>Whole genome analyses suggest that Burkholderia sensu lato contains two further novel genera in the rhizoxinica-symbiotica group Mycetohabitans gen. nov., and Trinickia gen. nov.: implications for the evolution of diazotrophy and nodulation in the Burkholderiaceae.</title>
        <authorList>
            <person name="Estrada-de los Santos P."/>
            <person name="Palmer M."/>
            <person name="Chavez-Ramirez B."/>
            <person name="Beukes C."/>
            <person name="Steenkamp E.T."/>
            <person name="Hirsch A.M."/>
            <person name="Manyaka P."/>
            <person name="Maluk M."/>
            <person name="Lafos M."/>
            <person name="Crook M."/>
            <person name="Gross E."/>
            <person name="Simon M.F."/>
            <person name="Bueno dos Reis Junior F."/>
            <person name="Poole P.S."/>
            <person name="Venter S.N."/>
            <person name="James E.K."/>
        </authorList>
    </citation>
    <scope>NUCLEOTIDE SEQUENCE [LARGE SCALE GENOMIC DNA]</scope>
    <source>
        <strain evidence="6 7">GIMN1.004</strain>
    </source>
</reference>
<evidence type="ECO:0000313" key="6">
    <source>
        <dbReference type="EMBL" id="PMS20875.1"/>
    </source>
</evidence>
<dbReference type="Gene3D" id="1.10.357.10">
    <property type="entry name" value="Tetracycline Repressor, domain 2"/>
    <property type="match status" value="1"/>
</dbReference>
<name>A0A2N7VUN8_9BURK</name>
<dbReference type="InterPro" id="IPR036271">
    <property type="entry name" value="Tet_transcr_reg_TetR-rel_C_sf"/>
</dbReference>
<dbReference type="PANTHER" id="PTHR30055:SF234">
    <property type="entry name" value="HTH-TYPE TRANSCRIPTIONAL REGULATOR BETI"/>
    <property type="match status" value="1"/>
</dbReference>
<feature type="DNA-binding region" description="H-T-H motif" evidence="4">
    <location>
        <begin position="38"/>
        <end position="57"/>
    </location>
</feature>
<dbReference type="GO" id="GO:0003700">
    <property type="term" value="F:DNA-binding transcription factor activity"/>
    <property type="evidence" value="ECO:0007669"/>
    <property type="project" value="TreeGrafter"/>
</dbReference>
<evidence type="ECO:0000256" key="1">
    <source>
        <dbReference type="ARBA" id="ARBA00023015"/>
    </source>
</evidence>
<accession>A0A2N7VUN8</accession>
<dbReference type="InterPro" id="IPR050109">
    <property type="entry name" value="HTH-type_TetR-like_transc_reg"/>
</dbReference>
<dbReference type="OrthoDB" id="8595767at2"/>
<keyword evidence="3" id="KW-0804">Transcription</keyword>
<keyword evidence="7" id="KW-1185">Reference proteome</keyword>
<dbReference type="EMBL" id="PNYA01000007">
    <property type="protein sequence ID" value="PMS20875.1"/>
    <property type="molecule type" value="Genomic_DNA"/>
</dbReference>
<dbReference type="Proteomes" id="UP000235616">
    <property type="component" value="Unassembled WGS sequence"/>
</dbReference>
<evidence type="ECO:0000256" key="3">
    <source>
        <dbReference type="ARBA" id="ARBA00023163"/>
    </source>
</evidence>
<dbReference type="RefSeq" id="WP_102645256.1">
    <property type="nucleotide sequence ID" value="NZ_PNYA01000007.1"/>
</dbReference>
<evidence type="ECO:0000313" key="7">
    <source>
        <dbReference type="Proteomes" id="UP000235616"/>
    </source>
</evidence>
<dbReference type="AlphaFoldDB" id="A0A2N7VUN8"/>
<dbReference type="SUPFAM" id="SSF46689">
    <property type="entry name" value="Homeodomain-like"/>
    <property type="match status" value="1"/>
</dbReference>